<evidence type="ECO:0000259" key="3">
    <source>
        <dbReference type="PROSITE" id="PS50279"/>
    </source>
</evidence>
<evidence type="ECO:0000313" key="5">
    <source>
        <dbReference type="Proteomes" id="UP000261660"/>
    </source>
</evidence>
<dbReference type="GO" id="GO:0004867">
    <property type="term" value="F:serine-type endopeptidase inhibitor activity"/>
    <property type="evidence" value="ECO:0007669"/>
    <property type="project" value="InterPro"/>
</dbReference>
<dbReference type="InterPro" id="IPR036880">
    <property type="entry name" value="Kunitz_BPTI_sf"/>
</dbReference>
<dbReference type="InParanoid" id="A0A3Q3EAG4"/>
<dbReference type="PRINTS" id="PR00759">
    <property type="entry name" value="BASICPTASE"/>
</dbReference>
<name>A0A3Q3EAG4_9LABR</name>
<reference evidence="4" key="2">
    <citation type="submission" date="2025-09" db="UniProtKB">
        <authorList>
            <consortium name="Ensembl"/>
        </authorList>
    </citation>
    <scope>IDENTIFICATION</scope>
</reference>
<dbReference type="Gene3D" id="4.10.410.10">
    <property type="entry name" value="Pancreatic trypsin inhibitor Kunitz domain"/>
    <property type="match status" value="2"/>
</dbReference>
<keyword evidence="5" id="KW-1185">Reference proteome</keyword>
<sequence length="193" mass="21413">VQSHLLFISPLFSLSVVQSHLLFIHCRLPMKVGHCRAAFPKFFYDSTVQSCRGFIFGGCDANANNFDSKQECEDRCRGVTGPVLPDESTPAPPLPVKAAHLLPAKGKKQCMVSPDPGSCRAAFPKFYYDPDTSTCQTFIYGGCRGNQNRYDSLEECMSQCSGDGNSPILTYIIHTGHEKPRNRWTAGEFVILR</sequence>
<dbReference type="SMART" id="SM00131">
    <property type="entry name" value="KU"/>
    <property type="match status" value="2"/>
</dbReference>
<dbReference type="PROSITE" id="PS50279">
    <property type="entry name" value="BPTI_KUNITZ_2"/>
    <property type="match status" value="2"/>
</dbReference>
<accession>A0A3Q3EAG4</accession>
<keyword evidence="1" id="KW-1015">Disulfide bond</keyword>
<organism evidence="4 5">
    <name type="scientific">Labrus bergylta</name>
    <name type="common">ballan wrasse</name>
    <dbReference type="NCBI Taxonomy" id="56723"/>
    <lineage>
        <taxon>Eukaryota</taxon>
        <taxon>Metazoa</taxon>
        <taxon>Chordata</taxon>
        <taxon>Craniata</taxon>
        <taxon>Vertebrata</taxon>
        <taxon>Euteleostomi</taxon>
        <taxon>Actinopterygii</taxon>
        <taxon>Neopterygii</taxon>
        <taxon>Teleostei</taxon>
        <taxon>Neoteleostei</taxon>
        <taxon>Acanthomorphata</taxon>
        <taxon>Eupercaria</taxon>
        <taxon>Labriformes</taxon>
        <taxon>Labridae</taxon>
        <taxon>Labrus</taxon>
    </lineage>
</organism>
<dbReference type="GO" id="GO:0005615">
    <property type="term" value="C:extracellular space"/>
    <property type="evidence" value="ECO:0007669"/>
    <property type="project" value="TreeGrafter"/>
</dbReference>
<dbReference type="InterPro" id="IPR002223">
    <property type="entry name" value="Kunitz_BPTI"/>
</dbReference>
<dbReference type="PROSITE" id="PS00280">
    <property type="entry name" value="BPTI_KUNITZ_1"/>
    <property type="match status" value="2"/>
</dbReference>
<evidence type="ECO:0000256" key="1">
    <source>
        <dbReference type="ARBA" id="ARBA00023157"/>
    </source>
</evidence>
<protein>
    <recommendedName>
        <fullName evidence="3">BPTI/Kunitz inhibitor domain-containing protein</fullName>
    </recommendedName>
</protein>
<dbReference type="Pfam" id="PF00014">
    <property type="entry name" value="Kunitz_BPTI"/>
    <property type="match status" value="2"/>
</dbReference>
<dbReference type="FunFam" id="4.10.410.10:FF:000020">
    <property type="entry name" value="Collagen, type VI, alpha 3"/>
    <property type="match status" value="1"/>
</dbReference>
<evidence type="ECO:0000256" key="2">
    <source>
        <dbReference type="SAM" id="SignalP"/>
    </source>
</evidence>
<dbReference type="AlphaFoldDB" id="A0A3Q3EAG4"/>
<keyword evidence="2" id="KW-0732">Signal</keyword>
<feature type="chain" id="PRO_5018717450" description="BPTI/Kunitz inhibitor domain-containing protein" evidence="2">
    <location>
        <begin position="20"/>
        <end position="193"/>
    </location>
</feature>
<dbReference type="Ensembl" id="ENSLBET00000003189.1">
    <property type="protein sequence ID" value="ENSLBEP00000003026.1"/>
    <property type="gene ID" value="ENSLBEG00000002361.1"/>
</dbReference>
<dbReference type="PANTHER" id="PTHR10083">
    <property type="entry name" value="KUNITZ-TYPE PROTEASE INHIBITOR-RELATED"/>
    <property type="match status" value="1"/>
</dbReference>
<dbReference type="SUPFAM" id="SSF57362">
    <property type="entry name" value="BPTI-like"/>
    <property type="match status" value="2"/>
</dbReference>
<dbReference type="STRING" id="56723.ENSLBEP00000003026"/>
<dbReference type="CDD" id="cd00109">
    <property type="entry name" value="Kunitz-type"/>
    <property type="match status" value="1"/>
</dbReference>
<evidence type="ECO:0000313" key="4">
    <source>
        <dbReference type="Ensembl" id="ENSLBEP00000003026.1"/>
    </source>
</evidence>
<dbReference type="InterPro" id="IPR050098">
    <property type="entry name" value="TFPI/VKTCI-like"/>
</dbReference>
<reference evidence="4" key="1">
    <citation type="submission" date="2025-08" db="UniProtKB">
        <authorList>
            <consortium name="Ensembl"/>
        </authorList>
    </citation>
    <scope>IDENTIFICATION</scope>
</reference>
<feature type="domain" description="BPTI/Kunitz inhibitor" evidence="3">
    <location>
        <begin position="110"/>
        <end position="160"/>
    </location>
</feature>
<proteinExistence type="predicted"/>
<dbReference type="Proteomes" id="UP000261660">
    <property type="component" value="Unplaced"/>
</dbReference>
<dbReference type="InterPro" id="IPR020901">
    <property type="entry name" value="Prtase_inh_Kunz-CS"/>
</dbReference>
<feature type="domain" description="BPTI/Kunitz inhibitor" evidence="3">
    <location>
        <begin position="26"/>
        <end position="76"/>
    </location>
</feature>
<dbReference type="PANTHER" id="PTHR10083:SF374">
    <property type="entry name" value="BPTI_KUNITZ INHIBITOR DOMAIN-CONTAINING PROTEIN"/>
    <property type="match status" value="1"/>
</dbReference>
<feature type="signal peptide" evidence="2">
    <location>
        <begin position="1"/>
        <end position="19"/>
    </location>
</feature>
<dbReference type="FunFam" id="4.10.410.10:FF:000004">
    <property type="entry name" value="Tissue factor pathway inhibitor"/>
    <property type="match status" value="1"/>
</dbReference>
<dbReference type="GeneTree" id="ENSGT00940000176181"/>